<sequence>MDHLLGLGHRLEETCYPPGYKVELADREFSQQIKIIGDNRTLLHDTLKRIHFSTVKKMLRQDIRTFLYREILVAEMTDVLFHMSKRHFVLKQWPHEIPLPWHRERIRNVAEAVALFWGIWKREIRIEKDNGEYHIHRVSHPKTRPILPTEGDGMLHITNVSPLPQTVQVLSRSDQAAPPALETTVPFTCTEQTSSQIKKRKRSKSEAQSAKLEPRLGSPPSTGPTASHEVIDLCSPPRKRERREHVKQEREESPEVQWLPEAPSSSIDRQWRSPMVPPEARSGEGKHGCRAR</sequence>
<dbReference type="GeneID" id="63686355"/>
<evidence type="ECO:0000256" key="1">
    <source>
        <dbReference type="SAM" id="MobiDB-lite"/>
    </source>
</evidence>
<dbReference type="OrthoDB" id="10611171at2759"/>
<keyword evidence="3" id="KW-1185">Reference proteome</keyword>
<dbReference type="RefSeq" id="XP_040625752.1">
    <property type="nucleotide sequence ID" value="XM_040771293.1"/>
</dbReference>
<proteinExistence type="predicted"/>
<name>M5FTT2_DACPD</name>
<dbReference type="Proteomes" id="UP000030653">
    <property type="component" value="Unassembled WGS sequence"/>
</dbReference>
<dbReference type="HOGENOM" id="CLU_953225_0_0_1"/>
<evidence type="ECO:0000313" key="2">
    <source>
        <dbReference type="EMBL" id="EJT98854.1"/>
    </source>
</evidence>
<protein>
    <submittedName>
        <fullName evidence="2">Uncharacterized protein</fullName>
    </submittedName>
</protein>
<evidence type="ECO:0000313" key="3">
    <source>
        <dbReference type="Proteomes" id="UP000030653"/>
    </source>
</evidence>
<feature type="region of interest" description="Disordered" evidence="1">
    <location>
        <begin position="170"/>
        <end position="292"/>
    </location>
</feature>
<gene>
    <name evidence="2" type="ORF">DACRYDRAFT_17587</name>
</gene>
<dbReference type="AlphaFoldDB" id="M5FTT2"/>
<dbReference type="EMBL" id="JH795871">
    <property type="protein sequence ID" value="EJT98854.1"/>
    <property type="molecule type" value="Genomic_DNA"/>
</dbReference>
<feature type="compositionally biased region" description="Basic and acidic residues" evidence="1">
    <location>
        <begin position="281"/>
        <end position="292"/>
    </location>
</feature>
<feature type="compositionally biased region" description="Basic and acidic residues" evidence="1">
    <location>
        <begin position="243"/>
        <end position="253"/>
    </location>
</feature>
<organism evidence="2 3">
    <name type="scientific">Dacryopinax primogenitus (strain DJM 731)</name>
    <name type="common">Brown rot fungus</name>
    <dbReference type="NCBI Taxonomy" id="1858805"/>
    <lineage>
        <taxon>Eukaryota</taxon>
        <taxon>Fungi</taxon>
        <taxon>Dikarya</taxon>
        <taxon>Basidiomycota</taxon>
        <taxon>Agaricomycotina</taxon>
        <taxon>Dacrymycetes</taxon>
        <taxon>Dacrymycetales</taxon>
        <taxon>Dacrymycetaceae</taxon>
        <taxon>Dacryopinax</taxon>
    </lineage>
</organism>
<accession>M5FTT2</accession>
<reference evidence="2 3" key="1">
    <citation type="journal article" date="2012" name="Science">
        <title>The Paleozoic origin of enzymatic lignin decomposition reconstructed from 31 fungal genomes.</title>
        <authorList>
            <person name="Floudas D."/>
            <person name="Binder M."/>
            <person name="Riley R."/>
            <person name="Barry K."/>
            <person name="Blanchette R.A."/>
            <person name="Henrissat B."/>
            <person name="Martinez A.T."/>
            <person name="Otillar R."/>
            <person name="Spatafora J.W."/>
            <person name="Yadav J.S."/>
            <person name="Aerts A."/>
            <person name="Benoit I."/>
            <person name="Boyd A."/>
            <person name="Carlson A."/>
            <person name="Copeland A."/>
            <person name="Coutinho P.M."/>
            <person name="de Vries R.P."/>
            <person name="Ferreira P."/>
            <person name="Findley K."/>
            <person name="Foster B."/>
            <person name="Gaskell J."/>
            <person name="Glotzer D."/>
            <person name="Gorecki P."/>
            <person name="Heitman J."/>
            <person name="Hesse C."/>
            <person name="Hori C."/>
            <person name="Igarashi K."/>
            <person name="Jurgens J.A."/>
            <person name="Kallen N."/>
            <person name="Kersten P."/>
            <person name="Kohler A."/>
            <person name="Kuees U."/>
            <person name="Kumar T.K.A."/>
            <person name="Kuo A."/>
            <person name="LaButti K."/>
            <person name="Larrondo L.F."/>
            <person name="Lindquist E."/>
            <person name="Ling A."/>
            <person name="Lombard V."/>
            <person name="Lucas S."/>
            <person name="Lundell T."/>
            <person name="Martin R."/>
            <person name="McLaughlin D.J."/>
            <person name="Morgenstern I."/>
            <person name="Morin E."/>
            <person name="Murat C."/>
            <person name="Nagy L.G."/>
            <person name="Nolan M."/>
            <person name="Ohm R.A."/>
            <person name="Patyshakuliyeva A."/>
            <person name="Rokas A."/>
            <person name="Ruiz-Duenas F.J."/>
            <person name="Sabat G."/>
            <person name="Salamov A."/>
            <person name="Samejima M."/>
            <person name="Schmutz J."/>
            <person name="Slot J.C."/>
            <person name="St John F."/>
            <person name="Stenlid J."/>
            <person name="Sun H."/>
            <person name="Sun S."/>
            <person name="Syed K."/>
            <person name="Tsang A."/>
            <person name="Wiebenga A."/>
            <person name="Young D."/>
            <person name="Pisabarro A."/>
            <person name="Eastwood D.C."/>
            <person name="Martin F."/>
            <person name="Cullen D."/>
            <person name="Grigoriev I.V."/>
            <person name="Hibbett D.S."/>
        </authorList>
    </citation>
    <scope>NUCLEOTIDE SEQUENCE [LARGE SCALE GENOMIC DNA]</scope>
    <source>
        <strain evidence="2 3">DJM-731 SS1</strain>
    </source>
</reference>